<dbReference type="PANTHER" id="PTHR34573">
    <property type="entry name" value="VKC DOMAIN-CONTAINING PROTEIN"/>
    <property type="match status" value="1"/>
</dbReference>
<evidence type="ECO:0000256" key="9">
    <source>
        <dbReference type="ARBA" id="ARBA00023284"/>
    </source>
</evidence>
<dbReference type="InterPro" id="IPR044698">
    <property type="entry name" value="VKOR/LTO1"/>
</dbReference>
<dbReference type="Pfam" id="PF07884">
    <property type="entry name" value="VKOR"/>
    <property type="match status" value="1"/>
</dbReference>
<dbReference type="PANTHER" id="PTHR34573:SF1">
    <property type="entry name" value="VITAMIN K EPOXIDE REDUCTASE DOMAIN-CONTAINING PROTEIN"/>
    <property type="match status" value="1"/>
</dbReference>
<feature type="transmembrane region" description="Helical" evidence="10">
    <location>
        <begin position="52"/>
        <end position="78"/>
    </location>
</feature>
<keyword evidence="8" id="KW-1015">Disulfide bond</keyword>
<dbReference type="Gene3D" id="1.20.1440.130">
    <property type="entry name" value="VKOR domain"/>
    <property type="match status" value="1"/>
</dbReference>
<keyword evidence="6" id="KW-0560">Oxidoreductase</keyword>
<accession>A0A0G2AEI7</accession>
<dbReference type="GO" id="GO:0016020">
    <property type="term" value="C:membrane"/>
    <property type="evidence" value="ECO:0007669"/>
    <property type="project" value="UniProtKB-SubCell"/>
</dbReference>
<dbReference type="GO" id="GO:0016491">
    <property type="term" value="F:oxidoreductase activity"/>
    <property type="evidence" value="ECO:0007669"/>
    <property type="project" value="UniProtKB-KW"/>
</dbReference>
<gene>
    <name evidence="12" type="ORF">UY72_C0001G0001</name>
</gene>
<feature type="domain" description="Vitamin K epoxide reductase" evidence="11">
    <location>
        <begin position="3"/>
        <end position="137"/>
    </location>
</feature>
<evidence type="ECO:0000256" key="3">
    <source>
        <dbReference type="ARBA" id="ARBA00022692"/>
    </source>
</evidence>
<evidence type="ECO:0000256" key="1">
    <source>
        <dbReference type="ARBA" id="ARBA00004141"/>
    </source>
</evidence>
<evidence type="ECO:0000256" key="6">
    <source>
        <dbReference type="ARBA" id="ARBA00023002"/>
    </source>
</evidence>
<evidence type="ECO:0000256" key="7">
    <source>
        <dbReference type="ARBA" id="ARBA00023136"/>
    </source>
</evidence>
<comment type="caution">
    <text evidence="12">The sequence shown here is derived from an EMBL/GenBank/DDBJ whole genome shotgun (WGS) entry which is preliminary data.</text>
</comment>
<dbReference type="SMART" id="SM00756">
    <property type="entry name" value="VKc"/>
    <property type="match status" value="1"/>
</dbReference>
<evidence type="ECO:0000256" key="10">
    <source>
        <dbReference type="SAM" id="Phobius"/>
    </source>
</evidence>
<dbReference type="GO" id="GO:0048038">
    <property type="term" value="F:quinone binding"/>
    <property type="evidence" value="ECO:0007669"/>
    <property type="project" value="UniProtKB-KW"/>
</dbReference>
<evidence type="ECO:0000256" key="5">
    <source>
        <dbReference type="ARBA" id="ARBA00022989"/>
    </source>
</evidence>
<evidence type="ECO:0000256" key="4">
    <source>
        <dbReference type="ARBA" id="ARBA00022719"/>
    </source>
</evidence>
<dbReference type="Proteomes" id="UP000034846">
    <property type="component" value="Unassembled WGS sequence"/>
</dbReference>
<keyword evidence="3 10" id="KW-0812">Transmembrane</keyword>
<dbReference type="InterPro" id="IPR038354">
    <property type="entry name" value="VKOR_sf"/>
</dbReference>
<evidence type="ECO:0000313" key="12">
    <source>
        <dbReference type="EMBL" id="KKW30889.1"/>
    </source>
</evidence>
<comment type="subcellular location">
    <subcellularLocation>
        <location evidence="1">Membrane</location>
        <topology evidence="1">Multi-pass membrane protein</topology>
    </subcellularLocation>
</comment>
<keyword evidence="4" id="KW-0874">Quinone</keyword>
<feature type="transmembrane region" description="Helical" evidence="10">
    <location>
        <begin position="90"/>
        <end position="109"/>
    </location>
</feature>
<evidence type="ECO:0000313" key="13">
    <source>
        <dbReference type="Proteomes" id="UP000034846"/>
    </source>
</evidence>
<keyword evidence="9" id="KW-0676">Redox-active center</keyword>
<dbReference type="AlphaFoldDB" id="A0A0G2AEI7"/>
<evidence type="ECO:0000256" key="2">
    <source>
        <dbReference type="ARBA" id="ARBA00006214"/>
    </source>
</evidence>
<dbReference type="CDD" id="cd12916">
    <property type="entry name" value="VKOR_1"/>
    <property type="match status" value="1"/>
</dbReference>
<keyword evidence="7 10" id="KW-0472">Membrane</keyword>
<dbReference type="EMBL" id="LCRD01000001">
    <property type="protein sequence ID" value="KKW30889.1"/>
    <property type="molecule type" value="Genomic_DNA"/>
</dbReference>
<evidence type="ECO:0000256" key="8">
    <source>
        <dbReference type="ARBA" id="ARBA00023157"/>
    </source>
</evidence>
<keyword evidence="5 10" id="KW-1133">Transmembrane helix</keyword>
<sequence length="155" mass="16952">MHALSPKLLLAWLGLSFLGFMDAAYLTASHYTHITLPCTIVHGCEIVTTSPYSVAFGIPVALFGAVYYLSVFFGIVTYKETKNAMLLRGISWFTTFGLAASAWFLYVQAVILEAYCQYCLLSAITSTALFLLGVVTLRSLKTSSSSRLPDEVPSE</sequence>
<evidence type="ECO:0000259" key="11">
    <source>
        <dbReference type="SMART" id="SM00756"/>
    </source>
</evidence>
<feature type="transmembrane region" description="Helical" evidence="10">
    <location>
        <begin position="115"/>
        <end position="137"/>
    </location>
</feature>
<organism evidence="12 13">
    <name type="scientific">Candidatus Uhrbacteria bacterium GW2011_GWD2_52_7</name>
    <dbReference type="NCBI Taxonomy" id="1618989"/>
    <lineage>
        <taxon>Bacteria</taxon>
        <taxon>Candidatus Uhriibacteriota</taxon>
    </lineage>
</organism>
<proteinExistence type="inferred from homology"/>
<comment type="similarity">
    <text evidence="2">Belongs to the VKOR family.</text>
</comment>
<dbReference type="InterPro" id="IPR012932">
    <property type="entry name" value="VKOR"/>
</dbReference>
<reference evidence="12 13" key="1">
    <citation type="journal article" date="2015" name="Nature">
        <title>rRNA introns, odd ribosomes, and small enigmatic genomes across a large radiation of phyla.</title>
        <authorList>
            <person name="Brown C.T."/>
            <person name="Hug L.A."/>
            <person name="Thomas B.C."/>
            <person name="Sharon I."/>
            <person name="Castelle C.J."/>
            <person name="Singh A."/>
            <person name="Wilkins M.J."/>
            <person name="Williams K.H."/>
            <person name="Banfield J.F."/>
        </authorList>
    </citation>
    <scope>NUCLEOTIDE SEQUENCE [LARGE SCALE GENOMIC DNA]</scope>
</reference>
<protein>
    <recommendedName>
        <fullName evidence="11">Vitamin K epoxide reductase domain-containing protein</fullName>
    </recommendedName>
</protein>
<name>A0A0G2AEI7_9BACT</name>